<name>A0A4Y9ZFM2_9AGAM</name>
<accession>A0A4Y9ZFM2</accession>
<dbReference type="Pfam" id="PF18833">
    <property type="entry name" value="TPR_22"/>
    <property type="match status" value="1"/>
</dbReference>
<dbReference type="PANTHER" id="PTHR15704:SF7">
    <property type="entry name" value="SUPERKILLER COMPLEX PROTEIN 3"/>
    <property type="match status" value="1"/>
</dbReference>
<gene>
    <name evidence="4" type="ORF">EVG20_g425</name>
</gene>
<dbReference type="STRING" id="205917.A0A4Y9ZFM2"/>
<evidence type="ECO:0000256" key="2">
    <source>
        <dbReference type="ARBA" id="ARBA00022803"/>
    </source>
</evidence>
<dbReference type="GO" id="GO:0006401">
    <property type="term" value="P:RNA catabolic process"/>
    <property type="evidence" value="ECO:0007669"/>
    <property type="project" value="InterPro"/>
</dbReference>
<feature type="repeat" description="TPR" evidence="3">
    <location>
        <begin position="1161"/>
        <end position="1194"/>
    </location>
</feature>
<dbReference type="InterPro" id="IPR011990">
    <property type="entry name" value="TPR-like_helical_dom_sf"/>
</dbReference>
<feature type="repeat" description="TPR" evidence="3">
    <location>
        <begin position="1001"/>
        <end position="1034"/>
    </location>
</feature>
<dbReference type="OrthoDB" id="421075at2759"/>
<dbReference type="Pfam" id="PF14559">
    <property type="entry name" value="TPR_19"/>
    <property type="match status" value="1"/>
</dbReference>
<comment type="caution">
    <text evidence="4">The sequence shown here is derived from an EMBL/GenBank/DDBJ whole genome shotgun (WGS) entry which is preliminary data.</text>
</comment>
<dbReference type="SUPFAM" id="SSF48452">
    <property type="entry name" value="TPR-like"/>
    <property type="match status" value="5"/>
</dbReference>
<proteinExistence type="predicted"/>
<dbReference type="InterPro" id="IPR039226">
    <property type="entry name" value="Ski3/TTC37"/>
</dbReference>
<evidence type="ECO:0000313" key="4">
    <source>
        <dbReference type="EMBL" id="TFY72568.1"/>
    </source>
</evidence>
<dbReference type="Pfam" id="PF13432">
    <property type="entry name" value="TPR_16"/>
    <property type="match status" value="2"/>
</dbReference>
<keyword evidence="2 3" id="KW-0802">TPR repeat</keyword>
<keyword evidence="5" id="KW-1185">Reference proteome</keyword>
<organism evidence="4 5">
    <name type="scientific">Dentipellis fragilis</name>
    <dbReference type="NCBI Taxonomy" id="205917"/>
    <lineage>
        <taxon>Eukaryota</taxon>
        <taxon>Fungi</taxon>
        <taxon>Dikarya</taxon>
        <taxon>Basidiomycota</taxon>
        <taxon>Agaricomycotina</taxon>
        <taxon>Agaricomycetes</taxon>
        <taxon>Russulales</taxon>
        <taxon>Hericiaceae</taxon>
        <taxon>Dentipellis</taxon>
    </lineage>
</organism>
<dbReference type="SMART" id="SM00028">
    <property type="entry name" value="TPR"/>
    <property type="match status" value="12"/>
</dbReference>
<dbReference type="Gene3D" id="1.25.40.10">
    <property type="entry name" value="Tetratricopeptide repeat domain"/>
    <property type="match status" value="5"/>
</dbReference>
<reference evidence="4 5" key="1">
    <citation type="submission" date="2019-02" db="EMBL/GenBank/DDBJ databases">
        <title>Genome sequencing of the rare red list fungi Dentipellis fragilis.</title>
        <authorList>
            <person name="Buettner E."/>
            <person name="Kellner H."/>
        </authorList>
    </citation>
    <scope>NUCLEOTIDE SEQUENCE [LARGE SCALE GENOMIC DNA]</scope>
    <source>
        <strain evidence="4 5">DSM 105465</strain>
    </source>
</reference>
<evidence type="ECO:0008006" key="6">
    <source>
        <dbReference type="Google" id="ProtNLM"/>
    </source>
</evidence>
<evidence type="ECO:0000256" key="1">
    <source>
        <dbReference type="ARBA" id="ARBA00022737"/>
    </source>
</evidence>
<dbReference type="PANTHER" id="PTHR15704">
    <property type="entry name" value="SUPERKILLER 3 PROTEIN-RELATED"/>
    <property type="match status" value="1"/>
</dbReference>
<dbReference type="GO" id="GO:0055087">
    <property type="term" value="C:Ski complex"/>
    <property type="evidence" value="ECO:0007669"/>
    <property type="project" value="InterPro"/>
</dbReference>
<evidence type="ECO:0000256" key="3">
    <source>
        <dbReference type="PROSITE-ProRule" id="PRU00339"/>
    </source>
</evidence>
<feature type="repeat" description="TPR" evidence="3">
    <location>
        <begin position="721"/>
        <end position="754"/>
    </location>
</feature>
<dbReference type="PROSITE" id="PS50005">
    <property type="entry name" value="TPR"/>
    <property type="match status" value="4"/>
</dbReference>
<protein>
    <recommendedName>
        <fullName evidence="6">Superkiller protein 3</fullName>
    </recommendedName>
</protein>
<keyword evidence="1" id="KW-0677">Repeat</keyword>
<dbReference type="Proteomes" id="UP000298327">
    <property type="component" value="Unassembled WGS sequence"/>
</dbReference>
<sequence>MSTSFVKNKLKNARDAIGKKEYQAALDASSQILDYEPDNYNAKVFMGLSLLELGQTDRSEQVYRSAIEANPKQPLAWQGLSKVYERLQQWDQYYETLYGLARLFSKIDDCTKCAETIQKIVDLRRDKGSSAQLIEALSLYLPESPFYSTLSSLPQPDPTNPTTTTTFASQSAIHNSLPILEEIVSLIERDEAETIDREVGKRRTRLNAAGPEEVKREVGREVYGASKLPTFYHEVLNHPNTSDDLRRLTESKLLRHKRKYLQALPASGDKAHIKQKLMNEVQELVNGIVLLNIPDELAWVIYLDEQDAETIGNNIQAYNPSRSTLMTFAEDYGVSHMRQFIHLFPMTPLARLIQGYFLYNGISLSEGEEDEETSSSSPDDEIDPFDTILEAFSELSNSILAHRVLSSVYLWEVDYENSIAVAEVGLELVRRTVRASGKDLSKVKKAFNVTLAMSLVQLYPPKHHVRALRIIDEVLQQDPDNVQCLMGRGYILEHSSMWSEASGHFIRVVELLPEEADDAIRAKEEHAWCRVQLGDLTGGAEQLRSTIAMLENVEGKEEDRARCWWKLGRAFWDMGGENRETAYGHLITSLKCLPTFAPAFTSLGIYYSEAATPPDPSRASKCFQKAFELDAREGDAARRLAEGFAEEREWDLVEVVAKRTIEGEGGLESITEGSEQTLPGKYLASNAWAWKATGVVDLNRRNYPSAIRAFQIALRAQSDDQLSWLRLGEAYSKAGRHVAALKALARAQELRPDDWICAYLIADVQRQTGQFPEAIASFEKILEERSEEPGVLMSLAQTHLDLGQTELFDGFMARAESSFVTAIDISIRFLKSGPGFRTVAWKTIADAVFNLSQSTSFLDEAVVRQSLHEVLPLVNLDAGDRLAGIVALPAILPNPITGRDALNVAVTAYNYRISLGLHDAVSTGSAWYDLGVALQRMSNITTGDPQPKLEEQAIACMKKALEQDPIDDRYWRALGDMNFVEKPKASQHAYVRALEVNSKDAVTWAHLGLLYLYHDDPDLANEALYKAQTLDPDYNLAWVGQSLVARRNEHYKDSRTLLEHAVSLTSNAPEADLEYARREFTRLTETRHRQFSAEDMFPIFFILDRYCKKRPDDASALHLFSLVSERVGHIEVGTEYLRRAIAVLETAYEDSEDPIIERQFVIANTSLARMSLALQDYDGALETFQTALGLLPEESDERVVQVLRTQCQFGSGLASLKLGQLEEALENLEAALSSAGDDFLLRGHVTVLLAQVLWAMDTEDGRESAKAQLLECIPADPENLTAINALAGMGILTDDDSLIDAALSELLSLPLDRRYERDPQRNVTYLLAQHHLGQGDISGAQRQIQKAIYTEPSRREERLFLAQLSLQNGQPAKASALLSGFEGDIADVQASMALHALSDAMRPDGDGEDVRDAERMAQKAIMLAPWDKTNWEILASVRCQNTTS</sequence>
<dbReference type="InterPro" id="IPR019734">
    <property type="entry name" value="TPR_rpt"/>
</dbReference>
<dbReference type="InterPro" id="IPR040962">
    <property type="entry name" value="TPR_22"/>
</dbReference>
<dbReference type="EMBL" id="SEOQ01000011">
    <property type="protein sequence ID" value="TFY72568.1"/>
    <property type="molecule type" value="Genomic_DNA"/>
</dbReference>
<evidence type="ECO:0000313" key="5">
    <source>
        <dbReference type="Proteomes" id="UP000298327"/>
    </source>
</evidence>
<feature type="repeat" description="TPR" evidence="3">
    <location>
        <begin position="40"/>
        <end position="73"/>
    </location>
</feature>